<dbReference type="AlphaFoldDB" id="A0A9X3WHL7"/>
<comment type="caution">
    <text evidence="1">The sequence shown here is derived from an EMBL/GenBank/DDBJ whole genome shotgun (WGS) entry which is preliminary data.</text>
</comment>
<keyword evidence="2" id="KW-1185">Reference proteome</keyword>
<dbReference type="InterPro" id="IPR036412">
    <property type="entry name" value="HAD-like_sf"/>
</dbReference>
<protein>
    <submittedName>
        <fullName evidence="1">Cof-type HAD-IIB family hydrolase</fullName>
    </submittedName>
</protein>
<dbReference type="RefSeq" id="WP_259868473.1">
    <property type="nucleotide sequence ID" value="NZ_JAMQJZ010000004.1"/>
</dbReference>
<dbReference type="SFLD" id="SFLDS00003">
    <property type="entry name" value="Haloacid_Dehalogenase"/>
    <property type="match status" value="1"/>
</dbReference>
<dbReference type="EMBL" id="JAMQJZ010000004">
    <property type="protein sequence ID" value="MDC3420087.1"/>
    <property type="molecule type" value="Genomic_DNA"/>
</dbReference>
<sequence length="279" mass="31797">MNKTNNRHLIALDLDGTLLTDKKTISARTKQTLFQAMKDGHIVIIATGRPHRASINYYHELGLDTPMVNFNGALIHHPVDKKWEALHSPLPIRTAKKIIQTCYDLGVHNILAEIKDDLYLDQYDEELLEIFHGSDQNQKITIGSLKNELSEDPTSILIHPRKDHVQELRDHLNDKHAEVIEHRKWGAPWNVIEIVRKGMNKAVGLERIAHYYHIPQENIIAFGDEDNDLEMIEYAGVGVAMKNGIEQLKSVAKHVTSSNEEDGIGIFLENYLSLQVEKQ</sequence>
<dbReference type="NCBIfam" id="TIGR01484">
    <property type="entry name" value="HAD-SF-IIB"/>
    <property type="match status" value="1"/>
</dbReference>
<evidence type="ECO:0000313" key="2">
    <source>
        <dbReference type="Proteomes" id="UP001145072"/>
    </source>
</evidence>
<dbReference type="InterPro" id="IPR006379">
    <property type="entry name" value="HAD-SF_hydro_IIB"/>
</dbReference>
<dbReference type="InterPro" id="IPR023214">
    <property type="entry name" value="HAD_sf"/>
</dbReference>
<gene>
    <name evidence="1" type="ORF">NC661_06860</name>
</gene>
<dbReference type="InterPro" id="IPR000150">
    <property type="entry name" value="Cof"/>
</dbReference>
<proteinExistence type="predicted"/>
<dbReference type="Pfam" id="PF08282">
    <property type="entry name" value="Hydrolase_3"/>
    <property type="match status" value="1"/>
</dbReference>
<dbReference type="NCBIfam" id="TIGR00099">
    <property type="entry name" value="Cof-subfamily"/>
    <property type="match status" value="1"/>
</dbReference>
<dbReference type="CDD" id="cd07516">
    <property type="entry name" value="HAD_Pase"/>
    <property type="match status" value="1"/>
</dbReference>
<dbReference type="GO" id="GO:0000287">
    <property type="term" value="F:magnesium ion binding"/>
    <property type="evidence" value="ECO:0007669"/>
    <property type="project" value="TreeGrafter"/>
</dbReference>
<dbReference type="SUPFAM" id="SSF56784">
    <property type="entry name" value="HAD-like"/>
    <property type="match status" value="1"/>
</dbReference>
<accession>A0A9X3WHL7</accession>
<dbReference type="PANTHER" id="PTHR10000:SF23">
    <property type="entry name" value="5-AMINO-6-(5-PHOSPHO-D-RIBITYLAMINO)URACIL PHOSPHATASE YITU"/>
    <property type="match status" value="1"/>
</dbReference>
<organism evidence="1 2">
    <name type="scientific">Aquibacillus koreensis</name>
    <dbReference type="NCBI Taxonomy" id="279446"/>
    <lineage>
        <taxon>Bacteria</taxon>
        <taxon>Bacillati</taxon>
        <taxon>Bacillota</taxon>
        <taxon>Bacilli</taxon>
        <taxon>Bacillales</taxon>
        <taxon>Bacillaceae</taxon>
        <taxon>Aquibacillus</taxon>
    </lineage>
</organism>
<dbReference type="PROSITE" id="PS01228">
    <property type="entry name" value="COF_1"/>
    <property type="match status" value="1"/>
</dbReference>
<dbReference type="Gene3D" id="3.30.1240.10">
    <property type="match status" value="1"/>
</dbReference>
<dbReference type="Gene3D" id="3.40.50.1000">
    <property type="entry name" value="HAD superfamily/HAD-like"/>
    <property type="match status" value="1"/>
</dbReference>
<reference evidence="1" key="1">
    <citation type="submission" date="2022-06" db="EMBL/GenBank/DDBJ databases">
        <title>Aquibacillus sp. a new bacterium isolated from soil saline samples.</title>
        <authorList>
            <person name="Galisteo C."/>
            <person name="De La Haba R."/>
            <person name="Sanchez-Porro C."/>
            <person name="Ventosa A."/>
        </authorList>
    </citation>
    <scope>NUCLEOTIDE SEQUENCE</scope>
    <source>
        <strain evidence="1">JCM 12387</strain>
    </source>
</reference>
<keyword evidence="1" id="KW-0378">Hydrolase</keyword>
<dbReference type="PANTHER" id="PTHR10000">
    <property type="entry name" value="PHOSPHOSERINE PHOSPHATASE"/>
    <property type="match status" value="1"/>
</dbReference>
<dbReference type="GO" id="GO:0016791">
    <property type="term" value="F:phosphatase activity"/>
    <property type="evidence" value="ECO:0007669"/>
    <property type="project" value="TreeGrafter"/>
</dbReference>
<evidence type="ECO:0000313" key="1">
    <source>
        <dbReference type="EMBL" id="MDC3420087.1"/>
    </source>
</evidence>
<dbReference type="Proteomes" id="UP001145072">
    <property type="component" value="Unassembled WGS sequence"/>
</dbReference>
<dbReference type="GO" id="GO:0005829">
    <property type="term" value="C:cytosol"/>
    <property type="evidence" value="ECO:0007669"/>
    <property type="project" value="TreeGrafter"/>
</dbReference>
<dbReference type="SFLD" id="SFLDG01140">
    <property type="entry name" value="C2.B:_Phosphomannomutase_and_P"/>
    <property type="match status" value="1"/>
</dbReference>
<name>A0A9X3WHL7_9BACI</name>